<keyword evidence="10" id="KW-1185">Reference proteome</keyword>
<dbReference type="RefSeq" id="WP_270078506.1">
    <property type="nucleotide sequence ID" value="NZ_CP115174.1"/>
</dbReference>
<dbReference type="Gene3D" id="3.30.450.20">
    <property type="entry name" value="PAS domain"/>
    <property type="match status" value="1"/>
</dbReference>
<reference evidence="9 10" key="1">
    <citation type="submission" date="2022-12" db="EMBL/GenBank/DDBJ databases">
        <title>Sphingomonas abieness sp. nov., an endophytic bacterium isolated from Abies koreana.</title>
        <authorList>
            <person name="Jiang L."/>
            <person name="Lee J."/>
        </authorList>
    </citation>
    <scope>NUCLEOTIDE SEQUENCE [LARGE SCALE GENOMIC DNA]</scope>
    <source>
        <strain evidence="10">PAMB 00755</strain>
    </source>
</reference>
<dbReference type="SMART" id="SM00091">
    <property type="entry name" value="PAS"/>
    <property type="match status" value="1"/>
</dbReference>
<dbReference type="Proteomes" id="UP001210865">
    <property type="component" value="Chromosome"/>
</dbReference>
<dbReference type="PANTHER" id="PTHR41523:SF8">
    <property type="entry name" value="ETHYLENE RESPONSE SENSOR PROTEIN"/>
    <property type="match status" value="1"/>
</dbReference>
<dbReference type="Gene3D" id="3.30.565.10">
    <property type="entry name" value="Histidine kinase-like ATPase, C-terminal domain"/>
    <property type="match status" value="1"/>
</dbReference>
<keyword evidence="5" id="KW-0547">Nucleotide-binding</keyword>
<dbReference type="Pfam" id="PF13188">
    <property type="entry name" value="PAS_8"/>
    <property type="match status" value="1"/>
</dbReference>
<evidence type="ECO:0000313" key="10">
    <source>
        <dbReference type="Proteomes" id="UP001210865"/>
    </source>
</evidence>
<evidence type="ECO:0000256" key="7">
    <source>
        <dbReference type="ARBA" id="ARBA00022840"/>
    </source>
</evidence>
<evidence type="ECO:0000256" key="5">
    <source>
        <dbReference type="ARBA" id="ARBA00022741"/>
    </source>
</evidence>
<evidence type="ECO:0000256" key="6">
    <source>
        <dbReference type="ARBA" id="ARBA00022777"/>
    </source>
</evidence>
<dbReference type="EC" id="2.7.13.3" evidence="2"/>
<dbReference type="InterPro" id="IPR036890">
    <property type="entry name" value="HATPase_C_sf"/>
</dbReference>
<keyword evidence="3" id="KW-0597">Phosphoprotein</keyword>
<keyword evidence="7 9" id="KW-0067">ATP-binding</keyword>
<feature type="domain" description="Histidine kinase" evidence="8">
    <location>
        <begin position="160"/>
        <end position="354"/>
    </location>
</feature>
<dbReference type="InterPro" id="IPR000014">
    <property type="entry name" value="PAS"/>
</dbReference>
<protein>
    <recommendedName>
        <fullName evidence="2">histidine kinase</fullName>
        <ecNumber evidence="2">2.7.13.3</ecNumber>
    </recommendedName>
</protein>
<keyword evidence="6" id="KW-0418">Kinase</keyword>
<evidence type="ECO:0000256" key="3">
    <source>
        <dbReference type="ARBA" id="ARBA00022553"/>
    </source>
</evidence>
<evidence type="ECO:0000259" key="8">
    <source>
        <dbReference type="PROSITE" id="PS50109"/>
    </source>
</evidence>
<evidence type="ECO:0000256" key="2">
    <source>
        <dbReference type="ARBA" id="ARBA00012438"/>
    </source>
</evidence>
<dbReference type="SMART" id="SM00387">
    <property type="entry name" value="HATPase_c"/>
    <property type="match status" value="1"/>
</dbReference>
<organism evidence="9 10">
    <name type="scientific">Sphingomonas abietis</name>
    <dbReference type="NCBI Taxonomy" id="3012344"/>
    <lineage>
        <taxon>Bacteria</taxon>
        <taxon>Pseudomonadati</taxon>
        <taxon>Pseudomonadota</taxon>
        <taxon>Alphaproteobacteria</taxon>
        <taxon>Sphingomonadales</taxon>
        <taxon>Sphingomonadaceae</taxon>
        <taxon>Sphingomonas</taxon>
    </lineage>
</organism>
<dbReference type="SUPFAM" id="SSF55874">
    <property type="entry name" value="ATPase domain of HSP90 chaperone/DNA topoisomerase II/histidine kinase"/>
    <property type="match status" value="1"/>
</dbReference>
<dbReference type="GO" id="GO:0005524">
    <property type="term" value="F:ATP binding"/>
    <property type="evidence" value="ECO:0007669"/>
    <property type="project" value="UniProtKB-KW"/>
</dbReference>
<dbReference type="InterPro" id="IPR011495">
    <property type="entry name" value="Sig_transdc_His_kin_sub2_dim/P"/>
</dbReference>
<gene>
    <name evidence="9" type="ORF">PBT88_07130</name>
</gene>
<proteinExistence type="predicted"/>
<dbReference type="InterPro" id="IPR005467">
    <property type="entry name" value="His_kinase_dom"/>
</dbReference>
<dbReference type="PANTHER" id="PTHR41523">
    <property type="entry name" value="TWO-COMPONENT SYSTEM SENSOR PROTEIN"/>
    <property type="match status" value="1"/>
</dbReference>
<evidence type="ECO:0000256" key="4">
    <source>
        <dbReference type="ARBA" id="ARBA00022679"/>
    </source>
</evidence>
<sequence>MKDQDEARVDRLLDTPDLADALESDRFKQFLDQVPIAIAVAELKPREHIVYVNLECERLTGRSAPDLEGQHWRELSGEAVGADDGRQLSDAIVDDHEYVGIFALDRAEGGCEAHVWSNVIEDDQGEPVFRLIALADASQHSGDREALERRVEERDFLLRELQHRVKNNLQMITALIRLEARNLPEDGEQDRRFDRLAGRVQALALLYDAMLVEHAVDGIDLGIYLSQIASAVMRAHGVEGIRLDLKVDTWPVSVNVAMPTGLVVNELLTNALKHAFPEGRGGTVTLHSLVDDKGCRVVVADDGVGLAEGAQWPKPGKLGAMIVQSLRQNARAELDVESQPGEGMRVAITFRRADAAPPSAE</sequence>
<dbReference type="Pfam" id="PF02518">
    <property type="entry name" value="HATPase_c"/>
    <property type="match status" value="1"/>
</dbReference>
<dbReference type="EMBL" id="CP115174">
    <property type="protein sequence ID" value="WBO23876.1"/>
    <property type="molecule type" value="Genomic_DNA"/>
</dbReference>
<evidence type="ECO:0000256" key="1">
    <source>
        <dbReference type="ARBA" id="ARBA00000085"/>
    </source>
</evidence>
<keyword evidence="4" id="KW-0808">Transferase</keyword>
<dbReference type="PROSITE" id="PS50109">
    <property type="entry name" value="HIS_KIN"/>
    <property type="match status" value="1"/>
</dbReference>
<dbReference type="InterPro" id="IPR003594">
    <property type="entry name" value="HATPase_dom"/>
</dbReference>
<dbReference type="CDD" id="cd00130">
    <property type="entry name" value="PAS"/>
    <property type="match status" value="1"/>
</dbReference>
<comment type="catalytic activity">
    <reaction evidence="1">
        <text>ATP + protein L-histidine = ADP + protein N-phospho-L-histidine.</text>
        <dbReference type="EC" id="2.7.13.3"/>
    </reaction>
</comment>
<evidence type="ECO:0000313" key="9">
    <source>
        <dbReference type="EMBL" id="WBO23876.1"/>
    </source>
</evidence>
<name>A0ABY7NQR3_9SPHN</name>
<dbReference type="SUPFAM" id="SSF55785">
    <property type="entry name" value="PYP-like sensor domain (PAS domain)"/>
    <property type="match status" value="1"/>
</dbReference>
<dbReference type="Pfam" id="PF07568">
    <property type="entry name" value="HisKA_2"/>
    <property type="match status" value="1"/>
</dbReference>
<dbReference type="InterPro" id="IPR035965">
    <property type="entry name" value="PAS-like_dom_sf"/>
</dbReference>
<accession>A0ABY7NQR3</accession>